<sequence>MRNDGKARARVRYRDLSGVVRQLEAVRQSQTAAVRALTEKVESLAGSAAGREVAANTRMTTAVEQLLDAESADTRIRPQTLVTYRRVAYEHVIPKLGKLTIAECTTGRIETFLQNLASTRPGQMKTARTLLSLSLGRAVRHGVIAFNPVREARIPVRQKEHVRALTAVEVARIRDATRGRCEARAILGGPLDYFPMDVVDLALATGARMGELLGIRWKDVNLDAETPTVTISGTLIYGENGRLARQPFGKTRKSHRTLLFPTFAIDVLNRVVKPWLRTTECHARLSHRAMATSYRPRISIDSGDKSGQRPVLIG</sequence>
<evidence type="ECO:0000313" key="7">
    <source>
        <dbReference type="Proteomes" id="UP000539111"/>
    </source>
</evidence>
<dbReference type="Gene3D" id="1.10.150.130">
    <property type="match status" value="1"/>
</dbReference>
<evidence type="ECO:0000256" key="3">
    <source>
        <dbReference type="ARBA" id="ARBA00023125"/>
    </source>
</evidence>
<dbReference type="InterPro" id="IPR002104">
    <property type="entry name" value="Integrase_catalytic"/>
</dbReference>
<protein>
    <submittedName>
        <fullName evidence="6">Integrase</fullName>
    </submittedName>
</protein>
<dbReference type="InterPro" id="IPR013762">
    <property type="entry name" value="Integrase-like_cat_sf"/>
</dbReference>
<comment type="similarity">
    <text evidence="1">Belongs to the 'phage' integrase family.</text>
</comment>
<evidence type="ECO:0000256" key="1">
    <source>
        <dbReference type="ARBA" id="ARBA00008857"/>
    </source>
</evidence>
<comment type="caution">
    <text evidence="6">The sequence shown here is derived from an EMBL/GenBank/DDBJ whole genome shotgun (WGS) entry which is preliminary data.</text>
</comment>
<dbReference type="InterPro" id="IPR010998">
    <property type="entry name" value="Integrase_recombinase_N"/>
</dbReference>
<evidence type="ECO:0000256" key="2">
    <source>
        <dbReference type="ARBA" id="ARBA00022908"/>
    </source>
</evidence>
<dbReference type="PANTHER" id="PTHR30629:SF2">
    <property type="entry name" value="PROPHAGE INTEGRASE INTS-RELATED"/>
    <property type="match status" value="1"/>
</dbReference>
<dbReference type="GO" id="GO:0006310">
    <property type="term" value="P:DNA recombination"/>
    <property type="evidence" value="ECO:0007669"/>
    <property type="project" value="UniProtKB-KW"/>
</dbReference>
<dbReference type="Gene3D" id="1.10.443.10">
    <property type="entry name" value="Intergrase catalytic core"/>
    <property type="match status" value="1"/>
</dbReference>
<evidence type="ECO:0000313" key="6">
    <source>
        <dbReference type="EMBL" id="NYI68228.1"/>
    </source>
</evidence>
<dbReference type="InterPro" id="IPR011010">
    <property type="entry name" value="DNA_brk_join_enz"/>
</dbReference>
<dbReference type="Proteomes" id="UP000539111">
    <property type="component" value="Unassembled WGS sequence"/>
</dbReference>
<keyword evidence="3" id="KW-0238">DNA-binding</keyword>
<dbReference type="EMBL" id="JACBZP010000001">
    <property type="protein sequence ID" value="NYI68228.1"/>
    <property type="molecule type" value="Genomic_DNA"/>
</dbReference>
<feature type="domain" description="Tyr recombinase" evidence="5">
    <location>
        <begin position="160"/>
        <end position="314"/>
    </location>
</feature>
<name>A0A7Z0D3N1_9MICO</name>
<dbReference type="InterPro" id="IPR004107">
    <property type="entry name" value="Integrase_SAM-like_N"/>
</dbReference>
<evidence type="ECO:0000259" key="5">
    <source>
        <dbReference type="PROSITE" id="PS51898"/>
    </source>
</evidence>
<dbReference type="SUPFAM" id="SSF56349">
    <property type="entry name" value="DNA breaking-rejoining enzymes"/>
    <property type="match status" value="1"/>
</dbReference>
<evidence type="ECO:0000256" key="4">
    <source>
        <dbReference type="ARBA" id="ARBA00023172"/>
    </source>
</evidence>
<dbReference type="GO" id="GO:0015074">
    <property type="term" value="P:DNA integration"/>
    <property type="evidence" value="ECO:0007669"/>
    <property type="project" value="UniProtKB-KW"/>
</dbReference>
<dbReference type="PANTHER" id="PTHR30629">
    <property type="entry name" value="PROPHAGE INTEGRASE"/>
    <property type="match status" value="1"/>
</dbReference>
<keyword evidence="2" id="KW-0229">DNA integration</keyword>
<dbReference type="Pfam" id="PF14659">
    <property type="entry name" value="Phage_int_SAM_3"/>
    <property type="match status" value="1"/>
</dbReference>
<dbReference type="AlphaFoldDB" id="A0A7Z0D3N1"/>
<organism evidence="6 7">
    <name type="scientific">Spelaeicoccus albus</name>
    <dbReference type="NCBI Taxonomy" id="1280376"/>
    <lineage>
        <taxon>Bacteria</taxon>
        <taxon>Bacillati</taxon>
        <taxon>Actinomycetota</taxon>
        <taxon>Actinomycetes</taxon>
        <taxon>Micrococcales</taxon>
        <taxon>Brevibacteriaceae</taxon>
        <taxon>Spelaeicoccus</taxon>
    </lineage>
</organism>
<dbReference type="GO" id="GO:0003677">
    <property type="term" value="F:DNA binding"/>
    <property type="evidence" value="ECO:0007669"/>
    <property type="project" value="UniProtKB-KW"/>
</dbReference>
<accession>A0A7Z0D3N1</accession>
<gene>
    <name evidence="6" type="ORF">BJY26_002534</name>
</gene>
<reference evidence="6 7" key="1">
    <citation type="submission" date="2020-07" db="EMBL/GenBank/DDBJ databases">
        <title>Sequencing the genomes of 1000 actinobacteria strains.</title>
        <authorList>
            <person name="Klenk H.-P."/>
        </authorList>
    </citation>
    <scope>NUCLEOTIDE SEQUENCE [LARGE SCALE GENOMIC DNA]</scope>
    <source>
        <strain evidence="6 7">DSM 26341</strain>
    </source>
</reference>
<dbReference type="PROSITE" id="PS51898">
    <property type="entry name" value="TYR_RECOMBINASE"/>
    <property type="match status" value="1"/>
</dbReference>
<keyword evidence="4" id="KW-0233">DNA recombination</keyword>
<dbReference type="InterPro" id="IPR050808">
    <property type="entry name" value="Phage_Integrase"/>
</dbReference>
<proteinExistence type="inferred from homology"/>
<keyword evidence="7" id="KW-1185">Reference proteome</keyword>